<dbReference type="Proteomes" id="UP001152622">
    <property type="component" value="Chromosome 12"/>
</dbReference>
<evidence type="ECO:0000256" key="1">
    <source>
        <dbReference type="SAM" id="MobiDB-lite"/>
    </source>
</evidence>
<evidence type="ECO:0000313" key="2">
    <source>
        <dbReference type="EMBL" id="KAJ8346246.1"/>
    </source>
</evidence>
<feature type="compositionally biased region" description="Basic and acidic residues" evidence="1">
    <location>
        <begin position="77"/>
        <end position="95"/>
    </location>
</feature>
<protein>
    <submittedName>
        <fullName evidence="2">Uncharacterized protein</fullName>
    </submittedName>
</protein>
<accession>A0A9Q1EWF0</accession>
<proteinExistence type="predicted"/>
<gene>
    <name evidence="2" type="ORF">SKAU_G00304390</name>
</gene>
<dbReference type="AlphaFoldDB" id="A0A9Q1EWF0"/>
<evidence type="ECO:0000313" key="3">
    <source>
        <dbReference type="Proteomes" id="UP001152622"/>
    </source>
</evidence>
<feature type="region of interest" description="Disordered" evidence="1">
    <location>
        <begin position="142"/>
        <end position="173"/>
    </location>
</feature>
<comment type="caution">
    <text evidence="2">The sequence shown here is derived from an EMBL/GenBank/DDBJ whole genome shotgun (WGS) entry which is preliminary data.</text>
</comment>
<sequence length="173" mass="19393">MISKRIPEQDRCRDKACPLKDAKEICLTHYRLQRVLVSCLPETLMWKMDCAQLAADRAFIDAVTLQVPQTRPQMSAEHGKCVQEEHPGRRDERTAPRRAQNGPPWRKMKQVPGDKVIASGSAIHPRCAGILGSVCSSRRAIELAPRQRHGNVSQPRSKPEAAAAAYSRFPPHQ</sequence>
<dbReference type="EMBL" id="JAINUF010000012">
    <property type="protein sequence ID" value="KAJ8346246.1"/>
    <property type="molecule type" value="Genomic_DNA"/>
</dbReference>
<feature type="region of interest" description="Disordered" evidence="1">
    <location>
        <begin position="70"/>
        <end position="112"/>
    </location>
</feature>
<organism evidence="2 3">
    <name type="scientific">Synaphobranchus kaupii</name>
    <name type="common">Kaup's arrowtooth eel</name>
    <dbReference type="NCBI Taxonomy" id="118154"/>
    <lineage>
        <taxon>Eukaryota</taxon>
        <taxon>Metazoa</taxon>
        <taxon>Chordata</taxon>
        <taxon>Craniata</taxon>
        <taxon>Vertebrata</taxon>
        <taxon>Euteleostomi</taxon>
        <taxon>Actinopterygii</taxon>
        <taxon>Neopterygii</taxon>
        <taxon>Teleostei</taxon>
        <taxon>Anguilliformes</taxon>
        <taxon>Synaphobranchidae</taxon>
        <taxon>Synaphobranchus</taxon>
    </lineage>
</organism>
<name>A0A9Q1EWF0_SYNKA</name>
<reference evidence="2" key="1">
    <citation type="journal article" date="2023" name="Science">
        <title>Genome structures resolve the early diversification of teleost fishes.</title>
        <authorList>
            <person name="Parey E."/>
            <person name="Louis A."/>
            <person name="Montfort J."/>
            <person name="Bouchez O."/>
            <person name="Roques C."/>
            <person name="Iampietro C."/>
            <person name="Lluch J."/>
            <person name="Castinel A."/>
            <person name="Donnadieu C."/>
            <person name="Desvignes T."/>
            <person name="Floi Bucao C."/>
            <person name="Jouanno E."/>
            <person name="Wen M."/>
            <person name="Mejri S."/>
            <person name="Dirks R."/>
            <person name="Jansen H."/>
            <person name="Henkel C."/>
            <person name="Chen W.J."/>
            <person name="Zahm M."/>
            <person name="Cabau C."/>
            <person name="Klopp C."/>
            <person name="Thompson A.W."/>
            <person name="Robinson-Rechavi M."/>
            <person name="Braasch I."/>
            <person name="Lecointre G."/>
            <person name="Bobe J."/>
            <person name="Postlethwait J.H."/>
            <person name="Berthelot C."/>
            <person name="Roest Crollius H."/>
            <person name="Guiguen Y."/>
        </authorList>
    </citation>
    <scope>NUCLEOTIDE SEQUENCE</scope>
    <source>
        <strain evidence="2">WJC10195</strain>
    </source>
</reference>
<keyword evidence="3" id="KW-1185">Reference proteome</keyword>